<dbReference type="Proteomes" id="UP000034135">
    <property type="component" value="Unassembled WGS sequence"/>
</dbReference>
<accession>A0A0G1CYY7</accession>
<dbReference type="EMBL" id="LCEB01000046">
    <property type="protein sequence ID" value="KKS63811.1"/>
    <property type="molecule type" value="Genomic_DNA"/>
</dbReference>
<evidence type="ECO:0000256" key="1">
    <source>
        <dbReference type="SAM" id="Phobius"/>
    </source>
</evidence>
<sequence length="95" mass="10351">MDFLQLALVFLILLLGIMLSVLGLQVFLILKDLRKSLDKIDLLLGSAQRVASDIEKPAKVAAELTQVVEGGVKAGAQVVKKLTQGKPGPRLFKRR</sequence>
<comment type="caution">
    <text evidence="2">The sequence shown here is derived from an EMBL/GenBank/DDBJ whole genome shotgun (WGS) entry which is preliminary data.</text>
</comment>
<keyword evidence="1" id="KW-1133">Transmembrane helix</keyword>
<name>A0A0G1CYY7_9BACT</name>
<feature type="transmembrane region" description="Helical" evidence="1">
    <location>
        <begin position="6"/>
        <end position="30"/>
    </location>
</feature>
<keyword evidence="1" id="KW-0472">Membrane</keyword>
<evidence type="ECO:0000313" key="2">
    <source>
        <dbReference type="EMBL" id="KKS63811.1"/>
    </source>
</evidence>
<keyword evidence="1" id="KW-0812">Transmembrane</keyword>
<protein>
    <recommendedName>
        <fullName evidence="4">DUF948 domain-containing protein</fullName>
    </recommendedName>
</protein>
<evidence type="ECO:0000313" key="3">
    <source>
        <dbReference type="Proteomes" id="UP000034135"/>
    </source>
</evidence>
<evidence type="ECO:0008006" key="4">
    <source>
        <dbReference type="Google" id="ProtNLM"/>
    </source>
</evidence>
<gene>
    <name evidence="2" type="ORF">UV33_C0046G0002</name>
</gene>
<proteinExistence type="predicted"/>
<organism evidence="2 3">
    <name type="scientific">Candidatus Daviesbacteria bacterium GW2011_GWA1_42_6</name>
    <dbReference type="NCBI Taxonomy" id="1618420"/>
    <lineage>
        <taxon>Bacteria</taxon>
        <taxon>Candidatus Daviesiibacteriota</taxon>
    </lineage>
</organism>
<dbReference type="AlphaFoldDB" id="A0A0G1CYY7"/>
<reference evidence="2 3" key="1">
    <citation type="journal article" date="2015" name="Nature">
        <title>rRNA introns, odd ribosomes, and small enigmatic genomes across a large radiation of phyla.</title>
        <authorList>
            <person name="Brown C.T."/>
            <person name="Hug L.A."/>
            <person name="Thomas B.C."/>
            <person name="Sharon I."/>
            <person name="Castelle C.J."/>
            <person name="Singh A."/>
            <person name="Wilkins M.J."/>
            <person name="Williams K.H."/>
            <person name="Banfield J.F."/>
        </authorList>
    </citation>
    <scope>NUCLEOTIDE SEQUENCE [LARGE SCALE GENOMIC DNA]</scope>
</reference>